<dbReference type="Pfam" id="PF00107">
    <property type="entry name" value="ADH_zinc_N"/>
    <property type="match status" value="1"/>
</dbReference>
<dbReference type="Gene3D" id="3.90.180.10">
    <property type="entry name" value="Medium-chain alcohol dehydrogenases, catalytic domain"/>
    <property type="match status" value="1"/>
</dbReference>
<dbReference type="InterPro" id="IPR011032">
    <property type="entry name" value="GroES-like_sf"/>
</dbReference>
<gene>
    <name evidence="3" type="ORF">GCM10010909_32460</name>
</gene>
<dbReference type="RefSeq" id="WP_284259410.1">
    <property type="nucleotide sequence ID" value="NZ_BSOS01000090.1"/>
</dbReference>
<name>A0ABQ6AAX3_9PROT</name>
<dbReference type="Pfam" id="PF16884">
    <property type="entry name" value="ADH_N_2"/>
    <property type="match status" value="1"/>
</dbReference>
<evidence type="ECO:0000256" key="1">
    <source>
        <dbReference type="ARBA" id="ARBA00023002"/>
    </source>
</evidence>
<dbReference type="PANTHER" id="PTHR43205">
    <property type="entry name" value="PROSTAGLANDIN REDUCTASE"/>
    <property type="match status" value="1"/>
</dbReference>
<dbReference type="SMART" id="SM00829">
    <property type="entry name" value="PKS_ER"/>
    <property type="match status" value="1"/>
</dbReference>
<reference evidence="4" key="1">
    <citation type="journal article" date="2019" name="Int. J. Syst. Evol. Microbiol.">
        <title>The Global Catalogue of Microorganisms (GCM) 10K type strain sequencing project: providing services to taxonomists for standard genome sequencing and annotation.</title>
        <authorList>
            <consortium name="The Broad Institute Genomics Platform"/>
            <consortium name="The Broad Institute Genome Sequencing Center for Infectious Disease"/>
            <person name="Wu L."/>
            <person name="Ma J."/>
        </authorList>
    </citation>
    <scope>NUCLEOTIDE SEQUENCE [LARGE SCALE GENOMIC DNA]</scope>
    <source>
        <strain evidence="4">NBRC 112502</strain>
    </source>
</reference>
<evidence type="ECO:0000313" key="3">
    <source>
        <dbReference type="EMBL" id="GLR68565.1"/>
    </source>
</evidence>
<dbReference type="EMBL" id="BSOS01000090">
    <property type="protein sequence ID" value="GLR68565.1"/>
    <property type="molecule type" value="Genomic_DNA"/>
</dbReference>
<dbReference type="InterPro" id="IPR045010">
    <property type="entry name" value="MDR_fam"/>
</dbReference>
<comment type="caution">
    <text evidence="3">The sequence shown here is derived from an EMBL/GenBank/DDBJ whole genome shotgun (WGS) entry which is preliminary data.</text>
</comment>
<evidence type="ECO:0000259" key="2">
    <source>
        <dbReference type="SMART" id="SM00829"/>
    </source>
</evidence>
<proteinExistence type="predicted"/>
<dbReference type="InterPro" id="IPR041694">
    <property type="entry name" value="ADH_N_2"/>
</dbReference>
<dbReference type="InterPro" id="IPR020843">
    <property type="entry name" value="ER"/>
</dbReference>
<dbReference type="SUPFAM" id="SSF51735">
    <property type="entry name" value="NAD(P)-binding Rossmann-fold domains"/>
    <property type="match status" value="1"/>
</dbReference>
<organism evidence="3 4">
    <name type="scientific">Acidocella aquatica</name>
    <dbReference type="NCBI Taxonomy" id="1922313"/>
    <lineage>
        <taxon>Bacteria</taxon>
        <taxon>Pseudomonadati</taxon>
        <taxon>Pseudomonadota</taxon>
        <taxon>Alphaproteobacteria</taxon>
        <taxon>Acetobacterales</taxon>
        <taxon>Acidocellaceae</taxon>
        <taxon>Acidocella</taxon>
    </lineage>
</organism>
<evidence type="ECO:0000313" key="4">
    <source>
        <dbReference type="Proteomes" id="UP001156641"/>
    </source>
</evidence>
<keyword evidence="4" id="KW-1185">Reference proteome</keyword>
<protein>
    <submittedName>
        <fullName evidence="3">NADP-dependent oxidoreductase</fullName>
    </submittedName>
</protein>
<dbReference type="SUPFAM" id="SSF50129">
    <property type="entry name" value="GroES-like"/>
    <property type="match status" value="1"/>
</dbReference>
<dbReference type="InterPro" id="IPR013149">
    <property type="entry name" value="ADH-like_C"/>
</dbReference>
<dbReference type="InterPro" id="IPR036291">
    <property type="entry name" value="NAD(P)-bd_dom_sf"/>
</dbReference>
<feature type="domain" description="Enoyl reductase (ER)" evidence="2">
    <location>
        <begin position="18"/>
        <end position="339"/>
    </location>
</feature>
<sequence>MPATNKQWTLIRRPVGDDVDACLRFEEKPKPVPGPGQMLVRTAYLSLDPANRLWMKDEPSYMPPVPLGGPMYGGIIGTVEASAAEGFVPGDLVAGLGGWAEYHLFTPGEVGRVTPVEGVPLSAWMSVLGATGITAYFGLLEVGKPKAGETLVVSAAAGAVGSIVGQIGKIMGCRVIGIAGGAQKCRHLKTRFGFDETIDYKSENVAARLAELAPPRADGGGGVDMYFENVGGEIGNAVIENIAMRGRVMLCGMISQYNAKERPLGVDLTKILMCRATIEGFLVLDYFPRAAEAVNALSAWIRSGQLVYDVDVREGIENTLSAFHSLFAPGGGHTGKLMVRIDPDIS</sequence>
<dbReference type="Proteomes" id="UP001156641">
    <property type="component" value="Unassembled WGS sequence"/>
</dbReference>
<keyword evidence="1" id="KW-0560">Oxidoreductase</keyword>
<dbReference type="PANTHER" id="PTHR43205:SF7">
    <property type="entry name" value="PROSTAGLANDIN REDUCTASE 1"/>
    <property type="match status" value="1"/>
</dbReference>
<dbReference type="CDD" id="cd05288">
    <property type="entry name" value="PGDH"/>
    <property type="match status" value="1"/>
</dbReference>
<accession>A0ABQ6AAX3</accession>
<dbReference type="Gene3D" id="3.40.50.720">
    <property type="entry name" value="NAD(P)-binding Rossmann-like Domain"/>
    <property type="match status" value="1"/>
</dbReference>